<accession>A0ABR7RG96</accession>
<evidence type="ECO:0000256" key="2">
    <source>
        <dbReference type="ARBA" id="ARBA00022475"/>
    </source>
</evidence>
<evidence type="ECO:0000313" key="9">
    <source>
        <dbReference type="Proteomes" id="UP000626026"/>
    </source>
</evidence>
<sequence length="352" mass="38270">MRQAPRIEDDLRARLDRVTGAPAAERPADPSPTAAAPAQEPGYGQDASKPAEIPRKGWWSITKRVAMESNEDRVMTEAAGITFYALLSLFPAMTAMVSLFGLFADRQTIAQHLGDLQGVLPQGGMSIISDQLDRLLASPQQALGFGAIVGLLVALWSANQGTKAMLDALNVVYEETEKRSFVFRTVLSLGMTLGALVFVLIAMGAIVVLPVVLKFIWLGEGVETVLSLARWPIMLVAMTLLLAVLYRYGPSRELARWRWVTYGGVFAAVTWLLASAGFTWYVANFGNYDATYGSLGAVIGFMTWIWLSSIVVLVGAELNAEMEHQTARDTTTGPERRLGQRGAVMADKVAEN</sequence>
<evidence type="ECO:0000256" key="5">
    <source>
        <dbReference type="ARBA" id="ARBA00023136"/>
    </source>
</evidence>
<keyword evidence="3 7" id="KW-0812">Transmembrane</keyword>
<gene>
    <name evidence="8" type="ORF">IBL26_01830</name>
</gene>
<dbReference type="RefSeq" id="WP_187782731.1">
    <property type="nucleotide sequence ID" value="NZ_JACTVA010000002.1"/>
</dbReference>
<evidence type="ECO:0000256" key="3">
    <source>
        <dbReference type="ARBA" id="ARBA00022692"/>
    </source>
</evidence>
<evidence type="ECO:0000256" key="4">
    <source>
        <dbReference type="ARBA" id="ARBA00022989"/>
    </source>
</evidence>
<evidence type="ECO:0000313" key="8">
    <source>
        <dbReference type="EMBL" id="MBC9205560.1"/>
    </source>
</evidence>
<keyword evidence="5 7" id="KW-0472">Membrane</keyword>
<reference evidence="8 9" key="1">
    <citation type="journal article" date="2013" name="Int. J. Syst. Evol. Microbiol.">
        <title>Roseomonas aerophila sp. nov., isolated from air.</title>
        <authorList>
            <person name="Kim S.J."/>
            <person name="Weon H.Y."/>
            <person name="Ahn J.H."/>
            <person name="Hong S.B."/>
            <person name="Seok S.J."/>
            <person name="Whang K.S."/>
            <person name="Kwon S.W."/>
        </authorList>
    </citation>
    <scope>NUCLEOTIDE SEQUENCE [LARGE SCALE GENOMIC DNA]</scope>
    <source>
        <strain evidence="8 9">NBRC 108923</strain>
    </source>
</reference>
<feature type="compositionally biased region" description="Basic and acidic residues" evidence="6">
    <location>
        <begin position="1"/>
        <end position="17"/>
    </location>
</feature>
<feature type="transmembrane region" description="Helical" evidence="7">
    <location>
        <begin position="260"/>
        <end position="283"/>
    </location>
</feature>
<keyword evidence="9" id="KW-1185">Reference proteome</keyword>
<evidence type="ECO:0000256" key="1">
    <source>
        <dbReference type="ARBA" id="ARBA00004651"/>
    </source>
</evidence>
<proteinExistence type="predicted"/>
<name>A0ABR7RG96_9PROT</name>
<organism evidence="8 9">
    <name type="scientific">Teichococcus aerophilus</name>
    <dbReference type="NCBI Taxonomy" id="1224513"/>
    <lineage>
        <taxon>Bacteria</taxon>
        <taxon>Pseudomonadati</taxon>
        <taxon>Pseudomonadota</taxon>
        <taxon>Alphaproteobacteria</taxon>
        <taxon>Acetobacterales</taxon>
        <taxon>Roseomonadaceae</taxon>
        <taxon>Roseomonas</taxon>
    </lineage>
</organism>
<comment type="caution">
    <text evidence="8">The sequence shown here is derived from an EMBL/GenBank/DDBJ whole genome shotgun (WGS) entry which is preliminary data.</text>
</comment>
<evidence type="ECO:0000256" key="6">
    <source>
        <dbReference type="SAM" id="MobiDB-lite"/>
    </source>
</evidence>
<feature type="transmembrane region" description="Helical" evidence="7">
    <location>
        <begin position="83"/>
        <end position="104"/>
    </location>
</feature>
<keyword evidence="2" id="KW-1003">Cell membrane</keyword>
<comment type="subcellular location">
    <subcellularLocation>
        <location evidence="1">Cell membrane</location>
        <topology evidence="1">Multi-pass membrane protein</topology>
    </subcellularLocation>
</comment>
<keyword evidence="4 7" id="KW-1133">Transmembrane helix</keyword>
<dbReference type="NCBIfam" id="TIGR00765">
    <property type="entry name" value="yihY_not_rbn"/>
    <property type="match status" value="1"/>
</dbReference>
<dbReference type="EMBL" id="JACTVA010000002">
    <property type="protein sequence ID" value="MBC9205560.1"/>
    <property type="molecule type" value="Genomic_DNA"/>
</dbReference>
<dbReference type="PIRSF" id="PIRSF035875">
    <property type="entry name" value="RNase_BN"/>
    <property type="match status" value="1"/>
</dbReference>
<feature type="transmembrane region" description="Helical" evidence="7">
    <location>
        <begin position="229"/>
        <end position="248"/>
    </location>
</feature>
<feature type="transmembrane region" description="Helical" evidence="7">
    <location>
        <begin position="186"/>
        <end position="217"/>
    </location>
</feature>
<protein>
    <submittedName>
        <fullName evidence="8">YihY/virulence factor BrkB family protein</fullName>
    </submittedName>
</protein>
<feature type="transmembrane region" description="Helical" evidence="7">
    <location>
        <begin position="295"/>
        <end position="316"/>
    </location>
</feature>
<dbReference type="InterPro" id="IPR017039">
    <property type="entry name" value="Virul_fac_BrkB"/>
</dbReference>
<dbReference type="Proteomes" id="UP000626026">
    <property type="component" value="Unassembled WGS sequence"/>
</dbReference>
<dbReference type="PANTHER" id="PTHR30213:SF0">
    <property type="entry name" value="UPF0761 MEMBRANE PROTEIN YIHY"/>
    <property type="match status" value="1"/>
</dbReference>
<dbReference type="Pfam" id="PF03631">
    <property type="entry name" value="Virul_fac_BrkB"/>
    <property type="match status" value="1"/>
</dbReference>
<dbReference type="PANTHER" id="PTHR30213">
    <property type="entry name" value="INNER MEMBRANE PROTEIN YHJD"/>
    <property type="match status" value="1"/>
</dbReference>
<feature type="transmembrane region" description="Helical" evidence="7">
    <location>
        <begin position="142"/>
        <end position="158"/>
    </location>
</feature>
<evidence type="ECO:0000256" key="7">
    <source>
        <dbReference type="SAM" id="Phobius"/>
    </source>
</evidence>
<feature type="region of interest" description="Disordered" evidence="6">
    <location>
        <begin position="1"/>
        <end position="51"/>
    </location>
</feature>